<dbReference type="EMBL" id="BQNB010018996">
    <property type="protein sequence ID" value="GJT80483.1"/>
    <property type="molecule type" value="Genomic_DNA"/>
</dbReference>
<evidence type="ECO:0000313" key="2">
    <source>
        <dbReference type="EMBL" id="GJT80483.1"/>
    </source>
</evidence>
<gene>
    <name evidence="2" type="ORF">Tco_1054825</name>
</gene>
<keyword evidence="3" id="KW-1185">Reference proteome</keyword>
<protein>
    <submittedName>
        <fullName evidence="2">Uncharacterized protein</fullName>
    </submittedName>
</protein>
<reference evidence="2" key="1">
    <citation type="journal article" date="2022" name="Int. J. Mol. Sci.">
        <title>Draft Genome of Tanacetum Coccineum: Genomic Comparison of Closely Related Tanacetum-Family Plants.</title>
        <authorList>
            <person name="Yamashiro T."/>
            <person name="Shiraishi A."/>
            <person name="Nakayama K."/>
            <person name="Satake H."/>
        </authorList>
    </citation>
    <scope>NUCLEOTIDE SEQUENCE</scope>
</reference>
<evidence type="ECO:0000313" key="3">
    <source>
        <dbReference type="Proteomes" id="UP001151760"/>
    </source>
</evidence>
<reference evidence="2" key="2">
    <citation type="submission" date="2022-01" db="EMBL/GenBank/DDBJ databases">
        <authorList>
            <person name="Yamashiro T."/>
            <person name="Shiraishi A."/>
            <person name="Satake H."/>
            <person name="Nakayama K."/>
        </authorList>
    </citation>
    <scope>NUCLEOTIDE SEQUENCE</scope>
</reference>
<proteinExistence type="predicted"/>
<name>A0ABQ5H0A1_9ASTR</name>
<feature type="compositionally biased region" description="Polar residues" evidence="1">
    <location>
        <begin position="1"/>
        <end position="10"/>
    </location>
</feature>
<feature type="region of interest" description="Disordered" evidence="1">
    <location>
        <begin position="1"/>
        <end position="30"/>
    </location>
</feature>
<comment type="caution">
    <text evidence="2">The sequence shown here is derived from an EMBL/GenBank/DDBJ whole genome shotgun (WGS) entry which is preliminary data.</text>
</comment>
<sequence>MLLKNVSSGLVPQGQKASDYDNSDPVPPRQNVVPTVEKTDSSQQGLEFLFSPLLEEYYNPYHTVLAATEGKTTMIKHRMHHFKKMIFSILFVQGTRNWNEGIDFDRIFCSSSPRLEAVRIFVAQQAHKSNGGDGNLNPDSNAQLQSTKQYMKHVGQRHKMQDGKAIRDNVKGSKSSSAKNEEPFTTDNDRNKDKNT</sequence>
<evidence type="ECO:0000256" key="1">
    <source>
        <dbReference type="SAM" id="MobiDB-lite"/>
    </source>
</evidence>
<feature type="compositionally biased region" description="Basic and acidic residues" evidence="1">
    <location>
        <begin position="179"/>
        <end position="196"/>
    </location>
</feature>
<feature type="region of interest" description="Disordered" evidence="1">
    <location>
        <begin position="150"/>
        <end position="196"/>
    </location>
</feature>
<organism evidence="2 3">
    <name type="scientific">Tanacetum coccineum</name>
    <dbReference type="NCBI Taxonomy" id="301880"/>
    <lineage>
        <taxon>Eukaryota</taxon>
        <taxon>Viridiplantae</taxon>
        <taxon>Streptophyta</taxon>
        <taxon>Embryophyta</taxon>
        <taxon>Tracheophyta</taxon>
        <taxon>Spermatophyta</taxon>
        <taxon>Magnoliopsida</taxon>
        <taxon>eudicotyledons</taxon>
        <taxon>Gunneridae</taxon>
        <taxon>Pentapetalae</taxon>
        <taxon>asterids</taxon>
        <taxon>campanulids</taxon>
        <taxon>Asterales</taxon>
        <taxon>Asteraceae</taxon>
        <taxon>Asteroideae</taxon>
        <taxon>Anthemideae</taxon>
        <taxon>Anthemidinae</taxon>
        <taxon>Tanacetum</taxon>
    </lineage>
</organism>
<dbReference type="Proteomes" id="UP001151760">
    <property type="component" value="Unassembled WGS sequence"/>
</dbReference>
<feature type="compositionally biased region" description="Basic and acidic residues" evidence="1">
    <location>
        <begin position="159"/>
        <end position="171"/>
    </location>
</feature>
<accession>A0ABQ5H0A1</accession>